<evidence type="ECO:0000259" key="10">
    <source>
        <dbReference type="Pfam" id="PF00501"/>
    </source>
</evidence>
<name>D5XDL4_THEPJ</name>
<dbReference type="SUPFAM" id="SSF56801">
    <property type="entry name" value="Acetyl-CoA synthetase-like"/>
    <property type="match status" value="1"/>
</dbReference>
<feature type="domain" description="AMP-dependent synthetase/ligase" evidence="10">
    <location>
        <begin position="79"/>
        <end position="285"/>
    </location>
</feature>
<dbReference type="HOGENOM" id="CLU_035301_1_1_9"/>
<dbReference type="PANTHER" id="PTHR43439">
    <property type="entry name" value="PHENYLACETATE-COENZYME A LIGASE"/>
    <property type="match status" value="1"/>
</dbReference>
<dbReference type="STRING" id="635013.TherJR_2928"/>
<keyword evidence="2 9" id="KW-0436">Ligase</keyword>
<dbReference type="RefSeq" id="WP_013121750.1">
    <property type="nucleotide sequence ID" value="NC_014152.1"/>
</dbReference>
<dbReference type="PANTHER" id="PTHR43439:SF1">
    <property type="entry name" value="PHENYLACETATE-COENZYME A LIGASE"/>
    <property type="match status" value="1"/>
</dbReference>
<evidence type="ECO:0000256" key="8">
    <source>
        <dbReference type="ARBA" id="ARBA00075111"/>
    </source>
</evidence>
<feature type="domain" description="AMP-dependent ligase C-terminal" evidence="11">
    <location>
        <begin position="334"/>
        <end position="430"/>
    </location>
</feature>
<dbReference type="OrthoDB" id="580775at2"/>
<keyword evidence="13" id="KW-1185">Reference proteome</keyword>
<evidence type="ECO:0000256" key="9">
    <source>
        <dbReference type="PIRNR" id="PIRNR006444"/>
    </source>
</evidence>
<comment type="function">
    <text evidence="9">Catalyzes the activation of phenylacetic acid (PA) to phenylacetyl-CoA (PA-CoA).</text>
</comment>
<dbReference type="Pfam" id="PF00501">
    <property type="entry name" value="AMP-binding"/>
    <property type="match status" value="1"/>
</dbReference>
<gene>
    <name evidence="12" type="ordered locus">TherJR_2928</name>
</gene>
<dbReference type="PIRSF" id="PIRSF006444">
    <property type="entry name" value="PaaK"/>
    <property type="match status" value="1"/>
</dbReference>
<reference evidence="12 13" key="1">
    <citation type="submission" date="2010-05" db="EMBL/GenBank/DDBJ databases">
        <title>Complete sequence of Thermincola sp. JR.</title>
        <authorList>
            <consortium name="US DOE Joint Genome Institute"/>
            <person name="Lucas S."/>
            <person name="Copeland A."/>
            <person name="Lapidus A."/>
            <person name="Cheng J.-F."/>
            <person name="Bruce D."/>
            <person name="Goodwin L."/>
            <person name="Pitluck S."/>
            <person name="Chertkov O."/>
            <person name="Detter J.C."/>
            <person name="Han C."/>
            <person name="Tapia R."/>
            <person name="Land M."/>
            <person name="Hauser L."/>
            <person name="Kyrpides N."/>
            <person name="Mikhailova N."/>
            <person name="Hazen T.C."/>
            <person name="Woyke T."/>
        </authorList>
    </citation>
    <scope>NUCLEOTIDE SEQUENCE [LARGE SCALE GENOMIC DNA]</scope>
    <source>
        <strain evidence="12 13">JR</strain>
    </source>
</reference>
<dbReference type="InterPro" id="IPR045851">
    <property type="entry name" value="AMP-bd_C_sf"/>
</dbReference>
<dbReference type="InterPro" id="IPR000873">
    <property type="entry name" value="AMP-dep_synth/lig_dom"/>
</dbReference>
<organism evidence="12 13">
    <name type="scientific">Thermincola potens (strain JR)</name>
    <dbReference type="NCBI Taxonomy" id="635013"/>
    <lineage>
        <taxon>Bacteria</taxon>
        <taxon>Bacillati</taxon>
        <taxon>Bacillota</taxon>
        <taxon>Clostridia</taxon>
        <taxon>Eubacteriales</taxon>
        <taxon>Thermincolaceae</taxon>
        <taxon>Thermincola</taxon>
    </lineage>
</organism>
<dbReference type="GO" id="GO:0000166">
    <property type="term" value="F:nucleotide binding"/>
    <property type="evidence" value="ECO:0007669"/>
    <property type="project" value="UniProtKB-KW"/>
</dbReference>
<sequence length="433" mass="48924">MIWDPHYECMSREDLQAIQLDRLQATVNYAYEKVPYYKALFDEHGVHPQDIKRLEDVHKLPFTGKEALAENYPFGMFAVPMKDVVRLHASSGTTGKQKVVGYTKRDIRTWANLVARIATMAGVTDEDIAQICFGYGLFTGGFGLHYGLEKIGATIIPASTGNTERQITMMQDFGTTALVATPSYALYMAEVAEDMGVDTSRLKLRVGLFGSEPCTESMRKELERRWHIRVTDNYGLTEFGGPGVAGECECGEGMHINEDHFYPEIIDPETGEVLGYGEEGELVFTSLTREAFPIIRYRTRDISMLINEPCKCGRTTIRMKKVTGRTDDMLIIRGVNVYPSQIETVLLETEGVAPHYQLIVTRKGYMDDLEVRVEVSENYFTGKFKELEELESSLRSKLNRTLGISARVKLVESRSIERTMGKAKRIIDLRSKD</sequence>
<dbReference type="InterPro" id="IPR011880">
    <property type="entry name" value="PA_CoA_ligase"/>
</dbReference>
<comment type="similarity">
    <text evidence="5 9">Belongs to the phenylacetyl-CoA ligase family.</text>
</comment>
<evidence type="ECO:0000259" key="11">
    <source>
        <dbReference type="Pfam" id="PF14535"/>
    </source>
</evidence>
<comment type="catalytic activity">
    <reaction evidence="9">
        <text>2-phenylacetate + ATP + CoA = phenylacetyl-CoA + AMP + diphosphate</text>
        <dbReference type="Rhea" id="RHEA:20956"/>
        <dbReference type="ChEBI" id="CHEBI:18401"/>
        <dbReference type="ChEBI" id="CHEBI:30616"/>
        <dbReference type="ChEBI" id="CHEBI:33019"/>
        <dbReference type="ChEBI" id="CHEBI:57287"/>
        <dbReference type="ChEBI" id="CHEBI:57390"/>
        <dbReference type="ChEBI" id="CHEBI:456215"/>
        <dbReference type="EC" id="6.2.1.30"/>
    </reaction>
</comment>
<dbReference type="CDD" id="cd05913">
    <property type="entry name" value="PaaK"/>
    <property type="match status" value="1"/>
</dbReference>
<evidence type="ECO:0000313" key="13">
    <source>
        <dbReference type="Proteomes" id="UP000002377"/>
    </source>
</evidence>
<dbReference type="EC" id="6.2.1.30" evidence="6 9"/>
<dbReference type="AlphaFoldDB" id="D5XDL4"/>
<dbReference type="InterPro" id="IPR042099">
    <property type="entry name" value="ANL_N_sf"/>
</dbReference>
<dbReference type="Gene3D" id="3.30.300.30">
    <property type="match status" value="1"/>
</dbReference>
<dbReference type="Gene3D" id="3.40.50.12780">
    <property type="entry name" value="N-terminal domain of ligase-like"/>
    <property type="match status" value="1"/>
</dbReference>
<keyword evidence="3 9" id="KW-0547">Nucleotide-binding</keyword>
<proteinExistence type="inferred from homology"/>
<dbReference type="eggNOG" id="COG1541">
    <property type="taxonomic scope" value="Bacteria"/>
</dbReference>
<dbReference type="InterPro" id="IPR051414">
    <property type="entry name" value="Adenylate-forming_Reductase"/>
</dbReference>
<evidence type="ECO:0000256" key="3">
    <source>
        <dbReference type="ARBA" id="ARBA00022741"/>
    </source>
</evidence>
<dbReference type="InterPro" id="IPR028154">
    <property type="entry name" value="AMP-dep_Lig_C"/>
</dbReference>
<evidence type="ECO:0000256" key="2">
    <source>
        <dbReference type="ARBA" id="ARBA00022598"/>
    </source>
</evidence>
<dbReference type="UniPathway" id="UPA00930"/>
<dbReference type="KEGG" id="tjr:TherJR_2928"/>
<comment type="pathway">
    <text evidence="4 9">Aromatic compound metabolism; phenylacetate degradation.</text>
</comment>
<evidence type="ECO:0000256" key="6">
    <source>
        <dbReference type="ARBA" id="ARBA00066629"/>
    </source>
</evidence>
<evidence type="ECO:0000256" key="7">
    <source>
        <dbReference type="ARBA" id="ARBA00068695"/>
    </source>
</evidence>
<dbReference type="Pfam" id="PF14535">
    <property type="entry name" value="AMP-binding_C_2"/>
    <property type="match status" value="1"/>
</dbReference>
<dbReference type="GO" id="GO:0047475">
    <property type="term" value="F:phenylacetate-CoA ligase activity"/>
    <property type="evidence" value="ECO:0007669"/>
    <property type="project" value="UniProtKB-EC"/>
</dbReference>
<evidence type="ECO:0000256" key="1">
    <source>
        <dbReference type="ARBA" id="ARBA00011245"/>
    </source>
</evidence>
<dbReference type="GO" id="GO:0010124">
    <property type="term" value="P:phenylacetate catabolic process"/>
    <property type="evidence" value="ECO:0007669"/>
    <property type="project" value="UniProtKB-UniRule"/>
</dbReference>
<dbReference type="FunFam" id="3.40.50.12780:FF:000016">
    <property type="entry name" value="Phenylacetate-coenzyme A ligase"/>
    <property type="match status" value="1"/>
</dbReference>
<dbReference type="EMBL" id="CP002028">
    <property type="protein sequence ID" value="ADG83760.1"/>
    <property type="molecule type" value="Genomic_DNA"/>
</dbReference>
<accession>D5XDL4</accession>
<evidence type="ECO:0000256" key="4">
    <source>
        <dbReference type="ARBA" id="ARBA00060591"/>
    </source>
</evidence>
<evidence type="ECO:0000313" key="12">
    <source>
        <dbReference type="EMBL" id="ADG83760.1"/>
    </source>
</evidence>
<comment type="subunit">
    <text evidence="1">Monomer.</text>
</comment>
<protein>
    <recommendedName>
        <fullName evidence="7 9">Phenylacetate-coenzyme A ligase</fullName>
        <ecNumber evidence="6 9">6.2.1.30</ecNumber>
    </recommendedName>
    <alternativeName>
        <fullName evidence="8 9">Phenylacetyl-CoA ligase</fullName>
    </alternativeName>
</protein>
<dbReference type="Proteomes" id="UP000002377">
    <property type="component" value="Chromosome"/>
</dbReference>
<evidence type="ECO:0000256" key="5">
    <source>
        <dbReference type="ARBA" id="ARBA00061566"/>
    </source>
</evidence>